<dbReference type="HOGENOM" id="CLU_2622798_0_0_1"/>
<sequence length="78" mass="8839">MSSQTIRNKSYTRRDKRDYHGYIHDRRCRLDSSPVEGGFKIHGYTSDLVVAIPAGSANRIRKEGPIGLQSTILHGQIR</sequence>
<dbReference type="RefSeq" id="XP_007830096.1">
    <property type="nucleotide sequence ID" value="XM_007831905.1"/>
</dbReference>
<evidence type="ECO:0000313" key="2">
    <source>
        <dbReference type="Proteomes" id="UP000030651"/>
    </source>
</evidence>
<accession>W3XH29</accession>
<dbReference type="EMBL" id="KI912110">
    <property type="protein sequence ID" value="ETS85299.1"/>
    <property type="molecule type" value="Genomic_DNA"/>
</dbReference>
<dbReference type="InParanoid" id="W3XH29"/>
<proteinExistence type="predicted"/>
<dbReference type="KEGG" id="pfy:PFICI_03324"/>
<reference evidence="2" key="1">
    <citation type="journal article" date="2015" name="BMC Genomics">
        <title>Genomic and transcriptomic analysis of the endophytic fungus Pestalotiopsis fici reveals its lifestyle and high potential for synthesis of natural products.</title>
        <authorList>
            <person name="Wang X."/>
            <person name="Zhang X."/>
            <person name="Liu L."/>
            <person name="Xiang M."/>
            <person name="Wang W."/>
            <person name="Sun X."/>
            <person name="Che Y."/>
            <person name="Guo L."/>
            <person name="Liu G."/>
            <person name="Guo L."/>
            <person name="Wang C."/>
            <person name="Yin W.B."/>
            <person name="Stadler M."/>
            <person name="Zhang X."/>
            <person name="Liu X."/>
        </authorList>
    </citation>
    <scope>NUCLEOTIDE SEQUENCE [LARGE SCALE GENOMIC DNA]</scope>
    <source>
        <strain evidence="2">W106-1 / CGMCC3.15140</strain>
    </source>
</reference>
<keyword evidence="2" id="KW-1185">Reference proteome</keyword>
<dbReference type="Proteomes" id="UP000030651">
    <property type="component" value="Unassembled WGS sequence"/>
</dbReference>
<name>W3XH29_PESFW</name>
<gene>
    <name evidence="1" type="ORF">PFICI_03324</name>
</gene>
<evidence type="ECO:0000313" key="1">
    <source>
        <dbReference type="EMBL" id="ETS85299.1"/>
    </source>
</evidence>
<protein>
    <submittedName>
        <fullName evidence="1">Uncharacterized protein</fullName>
    </submittedName>
</protein>
<dbReference type="GeneID" id="19268337"/>
<organism evidence="1 2">
    <name type="scientific">Pestalotiopsis fici (strain W106-1 / CGMCC3.15140)</name>
    <dbReference type="NCBI Taxonomy" id="1229662"/>
    <lineage>
        <taxon>Eukaryota</taxon>
        <taxon>Fungi</taxon>
        <taxon>Dikarya</taxon>
        <taxon>Ascomycota</taxon>
        <taxon>Pezizomycotina</taxon>
        <taxon>Sordariomycetes</taxon>
        <taxon>Xylariomycetidae</taxon>
        <taxon>Amphisphaeriales</taxon>
        <taxon>Sporocadaceae</taxon>
        <taxon>Pestalotiopsis</taxon>
    </lineage>
</organism>
<dbReference type="AlphaFoldDB" id="W3XH29"/>